<sequence length="447" mass="49814">MAKKEMHLGAFLLHTGHHVSAWRHPDSQPERVMEADYYRQLAQIAERGKFDMLFLADTLFANYANPHYFKHAVTTRPEPITLLSYLAGVTEHIGLAATVSTTYQEPYNLAREFAMLDHLSHGRAAWNIVTSSRDEEAANFGSSPHMEHSLRYERAREFAEVAAKLWDSWEDDATIADRRAGIFADPARVHTIHHRGEHFGVRGPLNLTRSPQGRPVFIQAGASDSGRRFAAEYAEVIFVAWQTFDEAKHYYNSLKQLLPEYGRSPEAVKVLPGILPIIGSTEQEARDKEALLQELVLPELGLSMLSSALGGADLSDAKWDGPLPSLPDASRINGGKSRFQLISDLARREQLTVRELIYRVTGARGHRTIAGTPEQIADHLTDWFIRGACDGFNIMPPVLPGGLEEFVDQVVPILQNRGLFRTAYTSSTLRGHLGLARPDSQFAASTV</sequence>
<evidence type="ECO:0000256" key="3">
    <source>
        <dbReference type="ARBA" id="ARBA00023002"/>
    </source>
</evidence>
<dbReference type="SUPFAM" id="SSF51679">
    <property type="entry name" value="Bacterial luciferase-like"/>
    <property type="match status" value="1"/>
</dbReference>
<feature type="binding site" evidence="6">
    <location>
        <position position="57"/>
    </location>
    <ligand>
        <name>FMN</name>
        <dbReference type="ChEBI" id="CHEBI:58210"/>
    </ligand>
</feature>
<feature type="domain" description="Luciferase-like" evidence="7">
    <location>
        <begin position="18"/>
        <end position="383"/>
    </location>
</feature>
<feature type="binding site" evidence="6">
    <location>
        <position position="98"/>
    </location>
    <ligand>
        <name>FMN</name>
        <dbReference type="ChEBI" id="CHEBI:58210"/>
    </ligand>
</feature>
<feature type="binding site" evidence="6">
    <location>
        <position position="152"/>
    </location>
    <ligand>
        <name>FMN</name>
        <dbReference type="ChEBI" id="CHEBI:58210"/>
    </ligand>
</feature>
<evidence type="ECO:0000256" key="2">
    <source>
        <dbReference type="ARBA" id="ARBA00022643"/>
    </source>
</evidence>
<dbReference type="AlphaFoldDB" id="A0A8J4M2Y0"/>
<accession>A0A8J4M2Y0</accession>
<name>A0A8J4M2Y0_9BACL</name>
<keyword evidence="3" id="KW-0560">Oxidoreductase</keyword>
<dbReference type="Proteomes" id="UP000677918">
    <property type="component" value="Unassembled WGS sequence"/>
</dbReference>
<dbReference type="InterPro" id="IPR016215">
    <property type="entry name" value="NTA_MOA"/>
</dbReference>
<dbReference type="NCBIfam" id="TIGR03860">
    <property type="entry name" value="FMN_nitrolo"/>
    <property type="match status" value="1"/>
</dbReference>
<dbReference type="CDD" id="cd01095">
    <property type="entry name" value="Nitrilotriacetate_monoxgenase"/>
    <property type="match status" value="1"/>
</dbReference>
<keyword evidence="1 6" id="KW-0285">Flavoprotein</keyword>
<evidence type="ECO:0000256" key="6">
    <source>
        <dbReference type="PIRSR" id="PIRSR000337-1"/>
    </source>
</evidence>
<dbReference type="InterPro" id="IPR051260">
    <property type="entry name" value="Diverse_substr_monoxygenases"/>
</dbReference>
<reference evidence="8" key="1">
    <citation type="submission" date="2021-04" db="EMBL/GenBank/DDBJ databases">
        <title>Draft genome sequence of Xylanibacillus composti strain K13.</title>
        <authorList>
            <person name="Uke A."/>
            <person name="Chhe C."/>
            <person name="Baramee S."/>
            <person name="Kosugi A."/>
        </authorList>
    </citation>
    <scope>NUCLEOTIDE SEQUENCE</scope>
    <source>
        <strain evidence="8">K13</strain>
    </source>
</reference>
<dbReference type="PIRSF" id="PIRSF000337">
    <property type="entry name" value="NTA_MOA"/>
    <property type="match status" value="1"/>
</dbReference>
<dbReference type="InterPro" id="IPR036661">
    <property type="entry name" value="Luciferase-like_sf"/>
</dbReference>
<dbReference type="GO" id="GO:0016705">
    <property type="term" value="F:oxidoreductase activity, acting on paired donors, with incorporation or reduction of molecular oxygen"/>
    <property type="evidence" value="ECO:0007669"/>
    <property type="project" value="InterPro"/>
</dbReference>
<evidence type="ECO:0000313" key="9">
    <source>
        <dbReference type="Proteomes" id="UP000677918"/>
    </source>
</evidence>
<organism evidence="8 9">
    <name type="scientific">Xylanibacillus composti</name>
    <dbReference type="NCBI Taxonomy" id="1572762"/>
    <lineage>
        <taxon>Bacteria</taxon>
        <taxon>Bacillati</taxon>
        <taxon>Bacillota</taxon>
        <taxon>Bacilli</taxon>
        <taxon>Bacillales</taxon>
        <taxon>Paenibacillaceae</taxon>
        <taxon>Xylanibacillus</taxon>
    </lineage>
</organism>
<keyword evidence="2 6" id="KW-0288">FMN</keyword>
<evidence type="ECO:0000256" key="1">
    <source>
        <dbReference type="ARBA" id="ARBA00022630"/>
    </source>
</evidence>
<dbReference type="Gene3D" id="3.20.20.30">
    <property type="entry name" value="Luciferase-like domain"/>
    <property type="match status" value="1"/>
</dbReference>
<dbReference type="Pfam" id="PF00296">
    <property type="entry name" value="Bac_luciferase"/>
    <property type="match status" value="1"/>
</dbReference>
<dbReference type="InterPro" id="IPR011251">
    <property type="entry name" value="Luciferase-like_dom"/>
</dbReference>
<evidence type="ECO:0000313" key="8">
    <source>
        <dbReference type="EMBL" id="GIQ69545.1"/>
    </source>
</evidence>
<comment type="similarity">
    <text evidence="5">Belongs to the NtaA/SnaA/DszA monooxygenase family.</text>
</comment>
<dbReference type="EMBL" id="BOVK01000029">
    <property type="protein sequence ID" value="GIQ69545.1"/>
    <property type="molecule type" value="Genomic_DNA"/>
</dbReference>
<keyword evidence="4 8" id="KW-0503">Monooxygenase</keyword>
<dbReference type="PANTHER" id="PTHR30011:SF16">
    <property type="entry name" value="C2H2 FINGER DOMAIN TRANSCRIPTION FACTOR (EUROFUNG)-RELATED"/>
    <property type="match status" value="1"/>
</dbReference>
<protein>
    <submittedName>
        <fullName evidence="8">Monooxygenase</fullName>
    </submittedName>
</protein>
<keyword evidence="9" id="KW-1185">Reference proteome</keyword>
<dbReference type="GO" id="GO:0004497">
    <property type="term" value="F:monooxygenase activity"/>
    <property type="evidence" value="ECO:0007669"/>
    <property type="project" value="UniProtKB-KW"/>
</dbReference>
<evidence type="ECO:0000259" key="7">
    <source>
        <dbReference type="Pfam" id="PF00296"/>
    </source>
</evidence>
<dbReference type="PANTHER" id="PTHR30011">
    <property type="entry name" value="ALKANESULFONATE MONOOXYGENASE-RELATED"/>
    <property type="match status" value="1"/>
</dbReference>
<feature type="binding site" evidence="6">
    <location>
        <position position="148"/>
    </location>
    <ligand>
        <name>FMN</name>
        <dbReference type="ChEBI" id="CHEBI:58210"/>
    </ligand>
</feature>
<feature type="binding site" evidence="6">
    <location>
        <position position="223"/>
    </location>
    <ligand>
        <name>FMN</name>
        <dbReference type="ChEBI" id="CHEBI:58210"/>
    </ligand>
</feature>
<gene>
    <name evidence="8" type="ORF">XYCOK13_23690</name>
</gene>
<evidence type="ECO:0000256" key="5">
    <source>
        <dbReference type="ARBA" id="ARBA00033748"/>
    </source>
</evidence>
<proteinExistence type="inferred from homology"/>
<comment type="caution">
    <text evidence="8">The sequence shown here is derived from an EMBL/GenBank/DDBJ whole genome shotgun (WGS) entry which is preliminary data.</text>
</comment>
<evidence type="ECO:0000256" key="4">
    <source>
        <dbReference type="ARBA" id="ARBA00023033"/>
    </source>
</evidence>